<gene>
    <name evidence="2" type="ORF">WH47_01045</name>
</gene>
<evidence type="ECO:0000256" key="1">
    <source>
        <dbReference type="SAM" id="Phobius"/>
    </source>
</evidence>
<organism evidence="2 3">
    <name type="scientific">Habropoda laboriosa</name>
    <dbReference type="NCBI Taxonomy" id="597456"/>
    <lineage>
        <taxon>Eukaryota</taxon>
        <taxon>Metazoa</taxon>
        <taxon>Ecdysozoa</taxon>
        <taxon>Arthropoda</taxon>
        <taxon>Hexapoda</taxon>
        <taxon>Insecta</taxon>
        <taxon>Pterygota</taxon>
        <taxon>Neoptera</taxon>
        <taxon>Endopterygota</taxon>
        <taxon>Hymenoptera</taxon>
        <taxon>Apocrita</taxon>
        <taxon>Aculeata</taxon>
        <taxon>Apoidea</taxon>
        <taxon>Anthophila</taxon>
        <taxon>Apidae</taxon>
        <taxon>Habropoda</taxon>
    </lineage>
</organism>
<keyword evidence="3" id="KW-1185">Reference proteome</keyword>
<dbReference type="EMBL" id="KQ414669">
    <property type="protein sequence ID" value="KOC64461.1"/>
    <property type="molecule type" value="Genomic_DNA"/>
</dbReference>
<accession>A0A0L7R0Y9</accession>
<evidence type="ECO:0000313" key="3">
    <source>
        <dbReference type="Proteomes" id="UP000053825"/>
    </source>
</evidence>
<keyword evidence="1" id="KW-0812">Transmembrane</keyword>
<keyword evidence="1" id="KW-1133">Transmembrane helix</keyword>
<feature type="transmembrane region" description="Helical" evidence="1">
    <location>
        <begin position="6"/>
        <end position="26"/>
    </location>
</feature>
<dbReference type="AlphaFoldDB" id="A0A0L7R0Y9"/>
<evidence type="ECO:0000313" key="2">
    <source>
        <dbReference type="EMBL" id="KOC64461.1"/>
    </source>
</evidence>
<proteinExistence type="predicted"/>
<sequence length="61" mass="7166">MVVYDTLKVIIVITYCNVLGVEVNWLRIINSKQPSFCRDGIFKLPEKWQKVVSDNGNYFDR</sequence>
<keyword evidence="1" id="KW-0472">Membrane</keyword>
<reference evidence="2 3" key="1">
    <citation type="submission" date="2015-07" db="EMBL/GenBank/DDBJ databases">
        <title>The genome of Habropoda laboriosa.</title>
        <authorList>
            <person name="Pan H."/>
            <person name="Kapheim K."/>
        </authorList>
    </citation>
    <scope>NUCLEOTIDE SEQUENCE [LARGE SCALE GENOMIC DNA]</scope>
    <source>
        <strain evidence="2">0110345459</strain>
    </source>
</reference>
<name>A0A0L7R0Y9_9HYME</name>
<dbReference type="Proteomes" id="UP000053825">
    <property type="component" value="Unassembled WGS sequence"/>
</dbReference>
<protein>
    <submittedName>
        <fullName evidence="2">Uncharacterized protein</fullName>
    </submittedName>
</protein>